<sequence>MQDVTLTFLLFTKVMNPLLKQLSVKKWKKFIGRHQGQSFLHEEDTEDFISCK</sequence>
<evidence type="ECO:0000313" key="1">
    <source>
        <dbReference type="EMBL" id="CDW39053.1"/>
    </source>
</evidence>
<dbReference type="EMBL" id="HACA01021692">
    <property type="protein sequence ID" value="CDW39053.1"/>
    <property type="molecule type" value="Transcribed_RNA"/>
</dbReference>
<proteinExistence type="predicted"/>
<organism evidence="1">
    <name type="scientific">Lepeophtheirus salmonis</name>
    <name type="common">Salmon louse</name>
    <name type="synonym">Caligus salmonis</name>
    <dbReference type="NCBI Taxonomy" id="72036"/>
    <lineage>
        <taxon>Eukaryota</taxon>
        <taxon>Metazoa</taxon>
        <taxon>Ecdysozoa</taxon>
        <taxon>Arthropoda</taxon>
        <taxon>Crustacea</taxon>
        <taxon>Multicrustacea</taxon>
        <taxon>Hexanauplia</taxon>
        <taxon>Copepoda</taxon>
        <taxon>Siphonostomatoida</taxon>
        <taxon>Caligidae</taxon>
        <taxon>Lepeophtheirus</taxon>
    </lineage>
</organism>
<dbReference type="AlphaFoldDB" id="A0A0K2ULB1"/>
<reference evidence="1" key="1">
    <citation type="submission" date="2014-05" db="EMBL/GenBank/DDBJ databases">
        <authorList>
            <person name="Chronopoulou M."/>
        </authorList>
    </citation>
    <scope>NUCLEOTIDE SEQUENCE</scope>
    <source>
        <tissue evidence="1">Whole organism</tissue>
    </source>
</reference>
<accession>A0A0K2ULB1</accession>
<name>A0A0K2ULB1_LEPSM</name>
<dbReference type="OrthoDB" id="6374593at2759"/>
<protein>
    <submittedName>
        <fullName evidence="1">Uncharacterized protein</fullName>
    </submittedName>
</protein>